<accession>A0A7J6TXR7</accession>
<evidence type="ECO:0000256" key="4">
    <source>
        <dbReference type="SAM" id="MobiDB-lite"/>
    </source>
</evidence>
<evidence type="ECO:0000256" key="3">
    <source>
        <dbReference type="ARBA" id="ARBA00022801"/>
    </source>
</evidence>
<dbReference type="GO" id="GO:0101005">
    <property type="term" value="F:deubiquitinase activity"/>
    <property type="evidence" value="ECO:0007669"/>
    <property type="project" value="TreeGrafter"/>
</dbReference>
<feature type="region of interest" description="Disordered" evidence="4">
    <location>
        <begin position="145"/>
        <end position="196"/>
    </location>
</feature>
<evidence type="ECO:0000313" key="6">
    <source>
        <dbReference type="EMBL" id="KAF4750204.1"/>
    </source>
</evidence>
<feature type="compositionally biased region" description="Low complexity" evidence="4">
    <location>
        <begin position="145"/>
        <end position="159"/>
    </location>
</feature>
<organism evidence="6 7">
    <name type="scientific">Perkinsus olseni</name>
    <name type="common">Perkinsus atlanticus</name>
    <dbReference type="NCBI Taxonomy" id="32597"/>
    <lineage>
        <taxon>Eukaryota</taxon>
        <taxon>Sar</taxon>
        <taxon>Alveolata</taxon>
        <taxon>Perkinsozoa</taxon>
        <taxon>Perkinsea</taxon>
        <taxon>Perkinsida</taxon>
        <taxon>Perkinsidae</taxon>
        <taxon>Perkinsus</taxon>
    </lineage>
</organism>
<comment type="similarity">
    <text evidence="1">Belongs to the DeSI family.</text>
</comment>
<proteinExistence type="inferred from homology"/>
<feature type="non-terminal residue" evidence="6">
    <location>
        <position position="286"/>
    </location>
</feature>
<dbReference type="AlphaFoldDB" id="A0A7J6TXR7"/>
<dbReference type="PANTHER" id="PTHR12378:SF80">
    <property type="entry name" value="IP06716P-RELATED"/>
    <property type="match status" value="1"/>
</dbReference>
<evidence type="ECO:0000313" key="7">
    <source>
        <dbReference type="Proteomes" id="UP000553632"/>
    </source>
</evidence>
<sequence>MIRPKSHEVHVYRESVAMGDTDLSRDSVWRLLMALRKVWLGGTYHILRRNCIHFAKDLCHRLGCDEELPPWIEALPSRTEGLSQTIEVASSHVRAVDQWLRISEGMGSLRSAVMVADDSLGISRRAVAGWESIKGSDSELDEVAPARLGGAPRRPGGLLENRRALPPTIRSTGGPPSKRAPDGSLIPSRDNSQTGELSTVVTRASSTSVMVVVSASSPPPPQYDPARHLTIAIEGCAHGDLDRIYEAIEHLERTKNTPPVDLLICCGDFQAIRKAATLSGPTEPGS</sequence>
<reference evidence="6 7" key="1">
    <citation type="submission" date="2020-04" db="EMBL/GenBank/DDBJ databases">
        <title>Perkinsus olseni comparative genomics.</title>
        <authorList>
            <person name="Bogema D.R."/>
        </authorList>
    </citation>
    <scope>NUCLEOTIDE SEQUENCE [LARGE SCALE GENOMIC DNA]</scope>
    <source>
        <strain evidence="6 7">ATCC PRA-207</strain>
    </source>
</reference>
<dbReference type="GO" id="GO:0016579">
    <property type="term" value="P:protein deubiquitination"/>
    <property type="evidence" value="ECO:0007669"/>
    <property type="project" value="TreeGrafter"/>
</dbReference>
<protein>
    <recommendedName>
        <fullName evidence="5">PPPDE domain-containing protein</fullName>
    </recommendedName>
</protein>
<dbReference type="InterPro" id="IPR042266">
    <property type="entry name" value="PPPDE_sf"/>
</dbReference>
<dbReference type="Proteomes" id="UP000553632">
    <property type="component" value="Unassembled WGS sequence"/>
</dbReference>
<dbReference type="Pfam" id="PF05903">
    <property type="entry name" value="Peptidase_C97"/>
    <property type="match status" value="1"/>
</dbReference>
<keyword evidence="3" id="KW-0378">Hydrolase</keyword>
<name>A0A7J6TXR7_PEROL</name>
<keyword evidence="2" id="KW-0645">Protease</keyword>
<evidence type="ECO:0000256" key="1">
    <source>
        <dbReference type="ARBA" id="ARBA00008140"/>
    </source>
</evidence>
<evidence type="ECO:0000256" key="2">
    <source>
        <dbReference type="ARBA" id="ARBA00022670"/>
    </source>
</evidence>
<dbReference type="GO" id="GO:0006508">
    <property type="term" value="P:proteolysis"/>
    <property type="evidence" value="ECO:0007669"/>
    <property type="project" value="UniProtKB-KW"/>
</dbReference>
<dbReference type="PROSITE" id="PS51858">
    <property type="entry name" value="PPPDE"/>
    <property type="match status" value="1"/>
</dbReference>
<gene>
    <name evidence="6" type="ORF">FOZ63_006968</name>
</gene>
<feature type="domain" description="PPPDE" evidence="5">
    <location>
        <begin position="1"/>
        <end position="81"/>
    </location>
</feature>
<evidence type="ECO:0000259" key="5">
    <source>
        <dbReference type="PROSITE" id="PS51858"/>
    </source>
</evidence>
<dbReference type="Gene3D" id="3.90.1720.30">
    <property type="entry name" value="PPPDE domains"/>
    <property type="match status" value="1"/>
</dbReference>
<comment type="caution">
    <text evidence="6">The sequence shown here is derived from an EMBL/GenBank/DDBJ whole genome shotgun (WGS) entry which is preliminary data.</text>
</comment>
<dbReference type="EMBL" id="JABANO010007377">
    <property type="protein sequence ID" value="KAF4750204.1"/>
    <property type="molecule type" value="Genomic_DNA"/>
</dbReference>
<dbReference type="InterPro" id="IPR008580">
    <property type="entry name" value="PPPDE_dom"/>
</dbReference>
<dbReference type="PANTHER" id="PTHR12378">
    <property type="entry name" value="DESUMOYLATING ISOPEPTIDASE"/>
    <property type="match status" value="1"/>
</dbReference>
<keyword evidence="7" id="KW-1185">Reference proteome</keyword>